<organism evidence="7 8">
    <name type="scientific">Morganella morganii</name>
    <name type="common">Proteus morganii</name>
    <dbReference type="NCBI Taxonomy" id="582"/>
    <lineage>
        <taxon>Bacteria</taxon>
        <taxon>Pseudomonadati</taxon>
        <taxon>Pseudomonadota</taxon>
        <taxon>Gammaproteobacteria</taxon>
        <taxon>Enterobacterales</taxon>
        <taxon>Morganellaceae</taxon>
        <taxon>Morganella</taxon>
    </lineage>
</organism>
<comment type="similarity">
    <text evidence="4">Belongs to the BamB family.</text>
</comment>
<reference evidence="7" key="1">
    <citation type="submission" date="2017-12" db="EMBL/GenBank/DDBJ databases">
        <title>Genome sequencing and analysis.</title>
        <authorList>
            <person name="Huang Y.-T."/>
        </authorList>
    </citation>
    <scope>NUCLEOTIDE SEQUENCE</scope>
    <source>
        <strain evidence="7">VGH116</strain>
    </source>
</reference>
<keyword evidence="3 4" id="KW-0998">Cell outer membrane</keyword>
<dbReference type="CDD" id="cd10276">
    <property type="entry name" value="BamB_YfgL"/>
    <property type="match status" value="1"/>
</dbReference>
<dbReference type="NCBIfam" id="NF008351">
    <property type="entry name" value="PRK11138.1"/>
    <property type="match status" value="1"/>
</dbReference>
<dbReference type="PANTHER" id="PTHR34512">
    <property type="entry name" value="CELL SURFACE PROTEIN"/>
    <property type="match status" value="1"/>
</dbReference>
<evidence type="ECO:0000256" key="2">
    <source>
        <dbReference type="ARBA" id="ARBA00023136"/>
    </source>
</evidence>
<dbReference type="InterPro" id="IPR018391">
    <property type="entry name" value="PQQ_b-propeller_rpt"/>
</dbReference>
<sequence>MQLRKTLLVGLVASVLLAGCSSEQDTIVMSPLPEVTSQFTPETVWDKSVGDGIGKYYSHLSPAWEGSSVYAADRNGLVKALDTDSGVEIWSVNLAEKTGFLSADIPAMLSGGLTVSGEHVYVGTERGTLIALNANDGEIAWTANAGGEVLSRPEVSDGLVLVHTGNGLLQAFDTASGEQRWSLNLDTPSLSVRGESAPAVAMGAAFVGGDNGRVSAVMLGQGQIIWQQRISQTTGTTEISRLNDVDMTPVVADGRVYAIAYNGNLVAMDMRSGQILWKRDFGSVNELVLDGESLYVVDQDDNVYGLRAADGVTMWSQDKLLHRNLSAPEIFNGYLVVGDGEGYLHWLDTSNGQFVAQNKLNSSGILSRPSIAGDKLMVQARDGRLYLLRR</sequence>
<accession>A0A8I0PRT2</accession>
<evidence type="ECO:0000259" key="6">
    <source>
        <dbReference type="Pfam" id="PF13360"/>
    </source>
</evidence>
<dbReference type="InterPro" id="IPR015943">
    <property type="entry name" value="WD40/YVTN_repeat-like_dom_sf"/>
</dbReference>
<dbReference type="AlphaFoldDB" id="A0A8I0PRT2"/>
<dbReference type="Pfam" id="PF13360">
    <property type="entry name" value="PQQ_2"/>
    <property type="match status" value="1"/>
</dbReference>
<dbReference type="RefSeq" id="WP_193829424.1">
    <property type="nucleotide sequence ID" value="NZ_PKLF01000002.1"/>
</dbReference>
<feature type="signal peptide" evidence="5">
    <location>
        <begin position="1"/>
        <end position="18"/>
    </location>
</feature>
<comment type="caution">
    <text evidence="7">The sequence shown here is derived from an EMBL/GenBank/DDBJ whole genome shotgun (WGS) entry which is preliminary data.</text>
</comment>
<evidence type="ECO:0000256" key="3">
    <source>
        <dbReference type="ARBA" id="ARBA00023237"/>
    </source>
</evidence>
<evidence type="ECO:0000256" key="5">
    <source>
        <dbReference type="SAM" id="SignalP"/>
    </source>
</evidence>
<dbReference type="EMBL" id="PKLF01000002">
    <property type="protein sequence ID" value="MBE8611386.1"/>
    <property type="molecule type" value="Genomic_DNA"/>
</dbReference>
<evidence type="ECO:0000313" key="8">
    <source>
        <dbReference type="Proteomes" id="UP000650477"/>
    </source>
</evidence>
<keyword evidence="4" id="KW-0449">Lipoprotein</keyword>
<keyword evidence="2 4" id="KW-0472">Membrane</keyword>
<dbReference type="PROSITE" id="PS51257">
    <property type="entry name" value="PROKAR_LIPOPROTEIN"/>
    <property type="match status" value="1"/>
</dbReference>
<feature type="chain" id="PRO_5035019343" description="Outer membrane protein assembly factor BamB" evidence="5">
    <location>
        <begin position="19"/>
        <end position="390"/>
    </location>
</feature>
<dbReference type="HAMAP" id="MF_00923">
    <property type="entry name" value="OM_assembly_BamB"/>
    <property type="match status" value="1"/>
</dbReference>
<keyword evidence="4" id="KW-0564">Palmitate</keyword>
<dbReference type="InterPro" id="IPR011047">
    <property type="entry name" value="Quinoprotein_ADH-like_sf"/>
</dbReference>
<dbReference type="GO" id="GO:0043165">
    <property type="term" value="P:Gram-negative-bacterium-type cell outer membrane assembly"/>
    <property type="evidence" value="ECO:0007669"/>
    <property type="project" value="UniProtKB-UniRule"/>
</dbReference>
<dbReference type="InterPro" id="IPR017687">
    <property type="entry name" value="BamB"/>
</dbReference>
<dbReference type="Proteomes" id="UP000650477">
    <property type="component" value="Unassembled WGS sequence"/>
</dbReference>
<feature type="domain" description="Pyrrolo-quinoline quinone repeat" evidence="6">
    <location>
        <begin position="74"/>
        <end position="317"/>
    </location>
</feature>
<dbReference type="NCBIfam" id="TIGR03300">
    <property type="entry name" value="assembly_YfgL"/>
    <property type="match status" value="1"/>
</dbReference>
<dbReference type="PANTHER" id="PTHR34512:SF30">
    <property type="entry name" value="OUTER MEMBRANE PROTEIN ASSEMBLY FACTOR BAMB"/>
    <property type="match status" value="1"/>
</dbReference>
<evidence type="ECO:0000256" key="4">
    <source>
        <dbReference type="HAMAP-Rule" id="MF_00923"/>
    </source>
</evidence>
<dbReference type="SUPFAM" id="SSF50998">
    <property type="entry name" value="Quinoprotein alcohol dehydrogenase-like"/>
    <property type="match status" value="1"/>
</dbReference>
<proteinExistence type="inferred from homology"/>
<dbReference type="InterPro" id="IPR002372">
    <property type="entry name" value="PQQ_rpt_dom"/>
</dbReference>
<gene>
    <name evidence="4" type="primary">bamB</name>
    <name evidence="7" type="ORF">CYG68_03005</name>
</gene>
<evidence type="ECO:0000313" key="7">
    <source>
        <dbReference type="EMBL" id="MBE8611386.1"/>
    </source>
</evidence>
<dbReference type="Gene3D" id="2.130.10.10">
    <property type="entry name" value="YVTN repeat-like/Quinoprotein amine dehydrogenase"/>
    <property type="match status" value="1"/>
</dbReference>
<keyword evidence="1 4" id="KW-0732">Signal</keyword>
<dbReference type="GO" id="GO:0051205">
    <property type="term" value="P:protein insertion into membrane"/>
    <property type="evidence" value="ECO:0007669"/>
    <property type="project" value="UniProtKB-UniRule"/>
</dbReference>
<comment type="subcellular location">
    <subcellularLocation>
        <location evidence="4">Cell outer membrane</location>
        <topology evidence="4">Lipid-anchor</topology>
    </subcellularLocation>
</comment>
<dbReference type="SMART" id="SM00564">
    <property type="entry name" value="PQQ"/>
    <property type="match status" value="7"/>
</dbReference>
<comment type="function">
    <text evidence="4">Part of the outer membrane protein assembly complex, which is involved in assembly and insertion of beta-barrel proteins into the outer membrane.</text>
</comment>
<dbReference type="GO" id="GO:0009279">
    <property type="term" value="C:cell outer membrane"/>
    <property type="evidence" value="ECO:0007669"/>
    <property type="project" value="UniProtKB-SubCell"/>
</dbReference>
<name>A0A8I0PRT2_MORMO</name>
<comment type="subunit">
    <text evidence="4">Part of the Bam complex, which is composed of the outer membrane protein BamA, and four lipoproteins BamB, BamC, BamD and BamE.</text>
</comment>
<evidence type="ECO:0000256" key="1">
    <source>
        <dbReference type="ARBA" id="ARBA00022729"/>
    </source>
</evidence>
<protein>
    <recommendedName>
        <fullName evidence="4">Outer membrane protein assembly factor BamB</fullName>
    </recommendedName>
</protein>